<feature type="chain" id="PRO_5033761933" evidence="1">
    <location>
        <begin position="22"/>
        <end position="48"/>
    </location>
</feature>
<evidence type="ECO:0000256" key="1">
    <source>
        <dbReference type="SAM" id="SignalP"/>
    </source>
</evidence>
<dbReference type="EMBL" id="ABEU02000006">
    <property type="protein sequence ID" value="PNR52271.1"/>
    <property type="molecule type" value="Genomic_DNA"/>
</dbReference>
<evidence type="ECO:0000313" key="2">
    <source>
        <dbReference type="EMBL" id="PNR52271.1"/>
    </source>
</evidence>
<sequence length="48" mass="5640">MGHYRFLLLHIIISCVCFVEEFEMDLKDFLGVLVDIGFSSFRHVVMCE</sequence>
<evidence type="ECO:0000313" key="3">
    <source>
        <dbReference type="EnsemblPlants" id="Pp3c6_7709V3.1"/>
    </source>
</evidence>
<organism evidence="2">
    <name type="scientific">Physcomitrium patens</name>
    <name type="common">Spreading-leaved earth moss</name>
    <name type="synonym">Physcomitrella patens</name>
    <dbReference type="NCBI Taxonomy" id="3218"/>
    <lineage>
        <taxon>Eukaryota</taxon>
        <taxon>Viridiplantae</taxon>
        <taxon>Streptophyta</taxon>
        <taxon>Embryophyta</taxon>
        <taxon>Bryophyta</taxon>
        <taxon>Bryophytina</taxon>
        <taxon>Bryopsida</taxon>
        <taxon>Funariidae</taxon>
        <taxon>Funariales</taxon>
        <taxon>Funariaceae</taxon>
        <taxon>Physcomitrium</taxon>
    </lineage>
</organism>
<dbReference type="EnsemblPlants" id="Pp3c6_7709V3.1">
    <property type="protein sequence ID" value="Pp3c6_7709V3.1"/>
    <property type="gene ID" value="Pp3c6_7709"/>
</dbReference>
<dbReference type="Proteomes" id="UP000006727">
    <property type="component" value="Chromosome 6"/>
</dbReference>
<keyword evidence="1" id="KW-0732">Signal</keyword>
<reference evidence="2 4" key="2">
    <citation type="journal article" date="2018" name="Plant J.">
        <title>The Physcomitrella patens chromosome-scale assembly reveals moss genome structure and evolution.</title>
        <authorList>
            <person name="Lang D."/>
            <person name="Ullrich K.K."/>
            <person name="Murat F."/>
            <person name="Fuchs J."/>
            <person name="Jenkins J."/>
            <person name="Haas F.B."/>
            <person name="Piednoel M."/>
            <person name="Gundlach H."/>
            <person name="Van Bel M."/>
            <person name="Meyberg R."/>
            <person name="Vives C."/>
            <person name="Morata J."/>
            <person name="Symeonidi A."/>
            <person name="Hiss M."/>
            <person name="Muchero W."/>
            <person name="Kamisugi Y."/>
            <person name="Saleh O."/>
            <person name="Blanc G."/>
            <person name="Decker E.L."/>
            <person name="van Gessel N."/>
            <person name="Grimwood J."/>
            <person name="Hayes R.D."/>
            <person name="Graham S.W."/>
            <person name="Gunter L.E."/>
            <person name="McDaniel S.F."/>
            <person name="Hoernstein S.N.W."/>
            <person name="Larsson A."/>
            <person name="Li F.W."/>
            <person name="Perroud P.F."/>
            <person name="Phillips J."/>
            <person name="Ranjan P."/>
            <person name="Rokshar D.S."/>
            <person name="Rothfels C.J."/>
            <person name="Schneider L."/>
            <person name="Shu S."/>
            <person name="Stevenson D.W."/>
            <person name="Thummler F."/>
            <person name="Tillich M."/>
            <person name="Villarreal Aguilar J.C."/>
            <person name="Widiez T."/>
            <person name="Wong G.K."/>
            <person name="Wymore A."/>
            <person name="Zhang Y."/>
            <person name="Zimmer A.D."/>
            <person name="Quatrano R.S."/>
            <person name="Mayer K.F.X."/>
            <person name="Goodstein D."/>
            <person name="Casacuberta J.M."/>
            <person name="Vandepoele K."/>
            <person name="Reski R."/>
            <person name="Cuming A.C."/>
            <person name="Tuskan G.A."/>
            <person name="Maumus F."/>
            <person name="Salse J."/>
            <person name="Schmutz J."/>
            <person name="Rensing S.A."/>
        </authorList>
    </citation>
    <scope>NUCLEOTIDE SEQUENCE [LARGE SCALE GENOMIC DNA]</scope>
    <source>
        <strain evidence="3 4">cv. Gransden 2004</strain>
    </source>
</reference>
<dbReference type="Gramene" id="Pp3c6_7709V3.1">
    <property type="protein sequence ID" value="Pp3c6_7709V3.1"/>
    <property type="gene ID" value="Pp3c6_7709"/>
</dbReference>
<gene>
    <name evidence="2" type="ORF">PHYPA_008645</name>
</gene>
<keyword evidence="4" id="KW-1185">Reference proteome</keyword>
<feature type="signal peptide" evidence="1">
    <location>
        <begin position="1"/>
        <end position="21"/>
    </location>
</feature>
<name>A0A2K1KER0_PHYPA</name>
<dbReference type="AlphaFoldDB" id="A0A2K1KER0"/>
<proteinExistence type="predicted"/>
<reference evidence="3" key="3">
    <citation type="submission" date="2020-12" db="UniProtKB">
        <authorList>
            <consortium name="EnsemblPlants"/>
        </authorList>
    </citation>
    <scope>IDENTIFICATION</scope>
</reference>
<dbReference type="InParanoid" id="A0A2K1KER0"/>
<accession>A0A2K1KER0</accession>
<evidence type="ECO:0000313" key="4">
    <source>
        <dbReference type="Proteomes" id="UP000006727"/>
    </source>
</evidence>
<reference evidence="2 4" key="1">
    <citation type="journal article" date="2008" name="Science">
        <title>The Physcomitrella genome reveals evolutionary insights into the conquest of land by plants.</title>
        <authorList>
            <person name="Rensing S."/>
            <person name="Lang D."/>
            <person name="Zimmer A."/>
            <person name="Terry A."/>
            <person name="Salamov A."/>
            <person name="Shapiro H."/>
            <person name="Nishiyama T."/>
            <person name="Perroud P.-F."/>
            <person name="Lindquist E."/>
            <person name="Kamisugi Y."/>
            <person name="Tanahashi T."/>
            <person name="Sakakibara K."/>
            <person name="Fujita T."/>
            <person name="Oishi K."/>
            <person name="Shin-I T."/>
            <person name="Kuroki Y."/>
            <person name="Toyoda A."/>
            <person name="Suzuki Y."/>
            <person name="Hashimoto A."/>
            <person name="Yamaguchi K."/>
            <person name="Sugano A."/>
            <person name="Kohara Y."/>
            <person name="Fujiyama A."/>
            <person name="Anterola A."/>
            <person name="Aoki S."/>
            <person name="Ashton N."/>
            <person name="Barbazuk W.B."/>
            <person name="Barker E."/>
            <person name="Bennetzen J."/>
            <person name="Bezanilla M."/>
            <person name="Blankenship R."/>
            <person name="Cho S.H."/>
            <person name="Dutcher S."/>
            <person name="Estelle M."/>
            <person name="Fawcett J.A."/>
            <person name="Gundlach H."/>
            <person name="Hanada K."/>
            <person name="Heyl A."/>
            <person name="Hicks K.A."/>
            <person name="Hugh J."/>
            <person name="Lohr M."/>
            <person name="Mayer K."/>
            <person name="Melkozernov A."/>
            <person name="Murata T."/>
            <person name="Nelson D."/>
            <person name="Pils B."/>
            <person name="Prigge M."/>
            <person name="Reiss B."/>
            <person name="Renner T."/>
            <person name="Rombauts S."/>
            <person name="Rushton P."/>
            <person name="Sanderfoot A."/>
            <person name="Schween G."/>
            <person name="Shiu S.-H."/>
            <person name="Stueber K."/>
            <person name="Theodoulou F.L."/>
            <person name="Tu H."/>
            <person name="Van de Peer Y."/>
            <person name="Verrier P.J."/>
            <person name="Waters E."/>
            <person name="Wood A."/>
            <person name="Yang L."/>
            <person name="Cove D."/>
            <person name="Cuming A."/>
            <person name="Hasebe M."/>
            <person name="Lucas S."/>
            <person name="Mishler D.B."/>
            <person name="Reski R."/>
            <person name="Grigoriev I."/>
            <person name="Quatrano R.S."/>
            <person name="Boore J.L."/>
        </authorList>
    </citation>
    <scope>NUCLEOTIDE SEQUENCE [LARGE SCALE GENOMIC DNA]</scope>
    <source>
        <strain evidence="3 4">cv. Gransden 2004</strain>
    </source>
</reference>
<protein>
    <submittedName>
        <fullName evidence="2 3">Uncharacterized protein</fullName>
    </submittedName>
</protein>